<dbReference type="eggNOG" id="COG3034">
    <property type="taxonomic scope" value="Bacteria"/>
</dbReference>
<proteinExistence type="predicted"/>
<sequence>MTRRDFGKPAFSLRKKRFVKTHALSLLGTTRLLSRSEGVLSPREVIFIALKQEKKLELWARDSGEFRFIRDYYI</sequence>
<reference evidence="1 2" key="1">
    <citation type="submission" date="2011-06" db="EMBL/GenBank/DDBJ databases">
        <title>Genomic sequence of Methylobacter tundripaludum SV96.</title>
        <authorList>
            <consortium name="US DOE Joint Genome Institute"/>
            <person name="Lucas S."/>
            <person name="Han J."/>
            <person name="Lapidus A."/>
            <person name="Cheng J.-F."/>
            <person name="Goodwin L."/>
            <person name="Pitluck S."/>
            <person name="Held B."/>
            <person name="Detter J.C."/>
            <person name="Han C."/>
            <person name="Tapia R."/>
            <person name="Land M."/>
            <person name="Hauser L."/>
            <person name="Kyrpides N."/>
            <person name="Ivanova N."/>
            <person name="Ovchinnikova G."/>
            <person name="Pagani I."/>
            <person name="Klotz M.G."/>
            <person name="Dispirito A.A."/>
            <person name="Murrell J.C."/>
            <person name="Dunfield P."/>
            <person name="Kalyuzhnaya M.G."/>
            <person name="Svenning M."/>
            <person name="Trotsenko Y.A."/>
            <person name="Stein L.Y."/>
            <person name="Woyke T."/>
        </authorList>
    </citation>
    <scope>NUCLEOTIDE SEQUENCE [LARGE SCALE GENOMIC DNA]</scope>
    <source>
        <strain evidence="2">ATCC BAA-1195 / DSM 17260 / SV96</strain>
    </source>
</reference>
<protein>
    <submittedName>
        <fullName evidence="1">Uncharacterized protein</fullName>
    </submittedName>
</protein>
<organism evidence="1 2">
    <name type="scientific">Methylobacter tundripaludum (strain ATCC BAA-1195 / DSM 17260 / SV96)</name>
    <dbReference type="NCBI Taxonomy" id="697282"/>
    <lineage>
        <taxon>Bacteria</taxon>
        <taxon>Pseudomonadati</taxon>
        <taxon>Pseudomonadota</taxon>
        <taxon>Gammaproteobacteria</taxon>
        <taxon>Methylococcales</taxon>
        <taxon>Methylococcaceae</taxon>
        <taxon>Methylobacter</taxon>
    </lineage>
</organism>
<dbReference type="STRING" id="697282.Mettu_1071"/>
<dbReference type="Proteomes" id="UP000004664">
    <property type="component" value="Unassembled WGS sequence"/>
</dbReference>
<keyword evidence="2" id="KW-1185">Reference proteome</keyword>
<dbReference type="AlphaFoldDB" id="G3IS96"/>
<dbReference type="HOGENOM" id="CLU_2683689_0_0_6"/>
<evidence type="ECO:0000313" key="1">
    <source>
        <dbReference type="EMBL" id="EGW22266.1"/>
    </source>
</evidence>
<name>G3IS96_METTV</name>
<gene>
    <name evidence="1" type="ORF">Mettu_1071</name>
</gene>
<dbReference type="EMBL" id="JH109152">
    <property type="protein sequence ID" value="EGW22266.1"/>
    <property type="molecule type" value="Genomic_DNA"/>
</dbReference>
<evidence type="ECO:0000313" key="2">
    <source>
        <dbReference type="Proteomes" id="UP000004664"/>
    </source>
</evidence>
<accession>G3IS96</accession>